<dbReference type="PANTHER" id="PTHR48248:SF5">
    <property type="entry name" value="UVR DOMAIN-CONTAINING PROTEIN"/>
    <property type="match status" value="1"/>
</dbReference>
<reference evidence="2 3" key="1">
    <citation type="journal article" date="2021" name="Commun. Biol.">
        <title>The genome of Shorea leprosula (Dipterocarpaceae) highlights the ecological relevance of drought in aseasonal tropical rainforests.</title>
        <authorList>
            <person name="Ng K.K.S."/>
            <person name="Kobayashi M.J."/>
            <person name="Fawcett J.A."/>
            <person name="Hatakeyama M."/>
            <person name="Paape T."/>
            <person name="Ng C.H."/>
            <person name="Ang C.C."/>
            <person name="Tnah L.H."/>
            <person name="Lee C.T."/>
            <person name="Nishiyama T."/>
            <person name="Sese J."/>
            <person name="O'Brien M.J."/>
            <person name="Copetti D."/>
            <person name="Mohd Noor M.I."/>
            <person name="Ong R.C."/>
            <person name="Putra M."/>
            <person name="Sireger I.Z."/>
            <person name="Indrioko S."/>
            <person name="Kosugi Y."/>
            <person name="Izuno A."/>
            <person name="Isagi Y."/>
            <person name="Lee S.L."/>
            <person name="Shimizu K.K."/>
        </authorList>
    </citation>
    <scope>NUCLEOTIDE SEQUENCE [LARGE SCALE GENOMIC DNA]</scope>
    <source>
        <strain evidence="2">214</strain>
    </source>
</reference>
<keyword evidence="1" id="KW-0175">Coiled coil</keyword>
<organism evidence="2 3">
    <name type="scientific">Rubroshorea leprosula</name>
    <dbReference type="NCBI Taxonomy" id="152421"/>
    <lineage>
        <taxon>Eukaryota</taxon>
        <taxon>Viridiplantae</taxon>
        <taxon>Streptophyta</taxon>
        <taxon>Embryophyta</taxon>
        <taxon>Tracheophyta</taxon>
        <taxon>Spermatophyta</taxon>
        <taxon>Magnoliopsida</taxon>
        <taxon>eudicotyledons</taxon>
        <taxon>Gunneridae</taxon>
        <taxon>Pentapetalae</taxon>
        <taxon>rosids</taxon>
        <taxon>malvids</taxon>
        <taxon>Malvales</taxon>
        <taxon>Dipterocarpaceae</taxon>
        <taxon>Rubroshorea</taxon>
    </lineage>
</organism>
<evidence type="ECO:0000313" key="2">
    <source>
        <dbReference type="EMBL" id="GKV45671.1"/>
    </source>
</evidence>
<keyword evidence="3" id="KW-1185">Reference proteome</keyword>
<sequence length="86" mass="10132">MRSQERRASRRLEAMMEELQSEMETINEEQSRLRQGQTEMKQHFEKIQAECAQLRQETSLFLQQNLGSHLRLVASSRQPSNFHGSI</sequence>
<proteinExistence type="predicted"/>
<evidence type="ECO:0000256" key="1">
    <source>
        <dbReference type="SAM" id="Coils"/>
    </source>
</evidence>
<name>A0AAV5M9W2_9ROSI</name>
<dbReference type="EMBL" id="BPVZ01000197">
    <property type="protein sequence ID" value="GKV45671.1"/>
    <property type="molecule type" value="Genomic_DNA"/>
</dbReference>
<evidence type="ECO:0000313" key="3">
    <source>
        <dbReference type="Proteomes" id="UP001054252"/>
    </source>
</evidence>
<accession>A0AAV5M9W2</accession>
<protein>
    <submittedName>
        <fullName evidence="2">Uncharacterized protein</fullName>
    </submittedName>
</protein>
<dbReference type="AlphaFoldDB" id="A0AAV5M9W2"/>
<dbReference type="Proteomes" id="UP001054252">
    <property type="component" value="Unassembled WGS sequence"/>
</dbReference>
<feature type="coiled-coil region" evidence="1">
    <location>
        <begin position="2"/>
        <end position="57"/>
    </location>
</feature>
<dbReference type="PANTHER" id="PTHR48248">
    <property type="entry name" value="UVR DOMAIN-CONTAINING PROTEIN"/>
    <property type="match status" value="1"/>
</dbReference>
<comment type="caution">
    <text evidence="2">The sequence shown here is derived from an EMBL/GenBank/DDBJ whole genome shotgun (WGS) entry which is preliminary data.</text>
</comment>
<dbReference type="Gene3D" id="6.10.250.370">
    <property type="match status" value="1"/>
</dbReference>
<gene>
    <name evidence="2" type="ORF">SLEP1_g52729</name>
</gene>